<gene>
    <name evidence="2" type="ORF">RQC66_09890</name>
</gene>
<evidence type="ECO:0000313" key="2">
    <source>
        <dbReference type="EMBL" id="MDT7841043.1"/>
    </source>
</evidence>
<evidence type="ECO:0000313" key="3">
    <source>
        <dbReference type="Proteomes" id="UP001257948"/>
    </source>
</evidence>
<evidence type="ECO:0000256" key="1">
    <source>
        <dbReference type="SAM" id="MobiDB-lite"/>
    </source>
</evidence>
<dbReference type="RefSeq" id="WP_314199929.1">
    <property type="nucleotide sequence ID" value="NZ_JAVTLL010000005.1"/>
</dbReference>
<name>A0ABU3LPP3_9ACTN</name>
<dbReference type="Proteomes" id="UP001257948">
    <property type="component" value="Unassembled WGS sequence"/>
</dbReference>
<protein>
    <submittedName>
        <fullName evidence="2">Uncharacterized protein</fullName>
    </submittedName>
</protein>
<accession>A0ABU3LPP3</accession>
<comment type="caution">
    <text evidence="2">The sequence shown here is derived from an EMBL/GenBank/DDBJ whole genome shotgun (WGS) entry which is preliminary data.</text>
</comment>
<dbReference type="EMBL" id="JAVTLL010000005">
    <property type="protein sequence ID" value="MDT7841043.1"/>
    <property type="molecule type" value="Genomic_DNA"/>
</dbReference>
<feature type="compositionally biased region" description="Pro residues" evidence="1">
    <location>
        <begin position="49"/>
        <end position="58"/>
    </location>
</feature>
<keyword evidence="3" id="KW-1185">Reference proteome</keyword>
<proteinExistence type="predicted"/>
<organism evidence="2 3">
    <name type="scientific">Streptomyces justiciae</name>
    <dbReference type="NCBI Taxonomy" id="2780140"/>
    <lineage>
        <taxon>Bacteria</taxon>
        <taxon>Bacillati</taxon>
        <taxon>Actinomycetota</taxon>
        <taxon>Actinomycetes</taxon>
        <taxon>Kitasatosporales</taxon>
        <taxon>Streptomycetaceae</taxon>
        <taxon>Streptomyces</taxon>
    </lineage>
</organism>
<feature type="compositionally biased region" description="Acidic residues" evidence="1">
    <location>
        <begin position="33"/>
        <end position="42"/>
    </location>
</feature>
<sequence>MTLHLPPPTLADLEHPLVGALSIFAPGITDTPPSEEEPDLDQASDPVVRPEPPAPLPPSRASRPGPYALATVRRPDRPRAA</sequence>
<reference evidence="3" key="1">
    <citation type="submission" date="2023-07" db="EMBL/GenBank/DDBJ databases">
        <title>Draft genome sequence of the endophytic actinobacterium Streptomyces justiciae WPN32, a potential antibiotic producer.</title>
        <authorList>
            <person name="Yasawong M."/>
            <person name="Pana W."/>
            <person name="Ganta P."/>
            <person name="Santapan N."/>
            <person name="Songngamsuk T."/>
            <person name="Phatcharaharikarn M."/>
            <person name="Kerdtoob S."/>
            <person name="Nantapong N."/>
        </authorList>
    </citation>
    <scope>NUCLEOTIDE SEQUENCE [LARGE SCALE GENOMIC DNA]</scope>
    <source>
        <strain evidence="3">WPN32</strain>
    </source>
</reference>
<feature type="region of interest" description="Disordered" evidence="1">
    <location>
        <begin position="24"/>
        <end position="81"/>
    </location>
</feature>